<proteinExistence type="predicted"/>
<organism evidence="2 3">
    <name type="scientific">Meganyctiphanes norvegica</name>
    <name type="common">Northern krill</name>
    <name type="synonym">Thysanopoda norvegica</name>
    <dbReference type="NCBI Taxonomy" id="48144"/>
    <lineage>
        <taxon>Eukaryota</taxon>
        <taxon>Metazoa</taxon>
        <taxon>Ecdysozoa</taxon>
        <taxon>Arthropoda</taxon>
        <taxon>Crustacea</taxon>
        <taxon>Multicrustacea</taxon>
        <taxon>Malacostraca</taxon>
        <taxon>Eumalacostraca</taxon>
        <taxon>Eucarida</taxon>
        <taxon>Euphausiacea</taxon>
        <taxon>Euphausiidae</taxon>
        <taxon>Meganyctiphanes</taxon>
    </lineage>
</organism>
<evidence type="ECO:0000256" key="1">
    <source>
        <dbReference type="SAM" id="SignalP"/>
    </source>
</evidence>
<dbReference type="PROSITE" id="PS51257">
    <property type="entry name" value="PROKAR_LIPOPROTEIN"/>
    <property type="match status" value="1"/>
</dbReference>
<dbReference type="PANTHER" id="PTHR17503:SF0">
    <property type="entry name" value="SYNCOLLIN"/>
    <property type="match status" value="1"/>
</dbReference>
<dbReference type="Pfam" id="PF15138">
    <property type="entry name" value="Syncollin"/>
    <property type="match status" value="1"/>
</dbReference>
<feature type="signal peptide" evidence="1">
    <location>
        <begin position="1"/>
        <end position="20"/>
    </location>
</feature>
<comment type="caution">
    <text evidence="2">The sequence shown here is derived from an EMBL/GenBank/DDBJ whole genome shotgun (WGS) entry which is preliminary data.</text>
</comment>
<keyword evidence="3" id="KW-1185">Reference proteome</keyword>
<evidence type="ECO:0000313" key="2">
    <source>
        <dbReference type="EMBL" id="CAL4143378.1"/>
    </source>
</evidence>
<dbReference type="SUPFAM" id="SSF56973">
    <property type="entry name" value="Aerolisin/ETX pore-forming domain"/>
    <property type="match status" value="1"/>
</dbReference>
<feature type="chain" id="PRO_5043707789" evidence="1">
    <location>
        <begin position="21"/>
        <end position="273"/>
    </location>
</feature>
<dbReference type="Gene3D" id="2.170.15.10">
    <property type="entry name" value="Proaerolysin, chain A, domain 3"/>
    <property type="match status" value="1"/>
</dbReference>
<dbReference type="EMBL" id="CAXKWB010033631">
    <property type="protein sequence ID" value="CAL4143378.1"/>
    <property type="molecule type" value="Genomic_DNA"/>
</dbReference>
<evidence type="ECO:0000313" key="3">
    <source>
        <dbReference type="Proteomes" id="UP001497623"/>
    </source>
</evidence>
<protein>
    <submittedName>
        <fullName evidence="2">Uncharacterized protein</fullName>
    </submittedName>
</protein>
<dbReference type="GO" id="GO:0030667">
    <property type="term" value="C:secretory granule membrane"/>
    <property type="evidence" value="ECO:0007669"/>
    <property type="project" value="InterPro"/>
</dbReference>
<reference evidence="2 3" key="1">
    <citation type="submission" date="2024-05" db="EMBL/GenBank/DDBJ databases">
        <authorList>
            <person name="Wallberg A."/>
        </authorList>
    </citation>
    <scope>NUCLEOTIDE SEQUENCE [LARGE SCALE GENOMIC DNA]</scope>
</reference>
<dbReference type="PANTHER" id="PTHR17503">
    <property type="entry name" value="SYNCOLLIN"/>
    <property type="match status" value="1"/>
</dbReference>
<gene>
    <name evidence="2" type="ORF">MNOR_LOCUS29278</name>
</gene>
<keyword evidence="1" id="KW-0732">Signal</keyword>
<dbReference type="Proteomes" id="UP001497623">
    <property type="component" value="Unassembled WGS sequence"/>
</dbReference>
<accession>A0AAV2RXV7</accession>
<dbReference type="Gene3D" id="2.60.20.10">
    <property type="entry name" value="Crystallins"/>
    <property type="match status" value="1"/>
</dbReference>
<sequence>MKDIPKIVLFALGMPHLILSGCPDYKSLGPRTDNDKSMCACMYQDETTDINTSCGGAELQVANGETANSVPLGWNDFVSSMIVREGCTLTGYKDGNLGGKHKDFTGIHYYLSHEHDHSRFNWNDKISSYICKCLFEPVDCIPVDNWDMIFSCNNKLGDDEITCKYTESHGITVGHGFTNGHGYSETISAEIGMRYASVGGSLTTGYSWSESEEFSTTMTEGFEVDFTVPAGSHRGAYQIQGKCGDSITKTTCFEVRDMDTKMILSTTCPDLYK</sequence>
<dbReference type="InterPro" id="IPR028137">
    <property type="entry name" value="Syncollin"/>
</dbReference>
<name>A0AAV2RXV7_MEGNR</name>
<dbReference type="GO" id="GO:0006887">
    <property type="term" value="P:exocytosis"/>
    <property type="evidence" value="ECO:0007669"/>
    <property type="project" value="InterPro"/>
</dbReference>
<dbReference type="AlphaFoldDB" id="A0AAV2RXV7"/>